<organism evidence="2 3">
    <name type="scientific">Streptomyces venezuelae</name>
    <dbReference type="NCBI Taxonomy" id="54571"/>
    <lineage>
        <taxon>Bacteria</taxon>
        <taxon>Bacillati</taxon>
        <taxon>Actinomycetota</taxon>
        <taxon>Actinomycetes</taxon>
        <taxon>Kitasatosporales</taxon>
        <taxon>Streptomycetaceae</taxon>
        <taxon>Streptomyces</taxon>
    </lineage>
</organism>
<dbReference type="Proteomes" id="UP000325211">
    <property type="component" value="Chromosome"/>
</dbReference>
<evidence type="ECO:0000313" key="3">
    <source>
        <dbReference type="Proteomes" id="UP000325211"/>
    </source>
</evidence>
<gene>
    <name evidence="2" type="ORF">DEJ50_00710</name>
</gene>
<name>A0A5P2CXU4_STRVZ</name>
<reference evidence="2 3" key="1">
    <citation type="submission" date="2018-05" db="EMBL/GenBank/DDBJ databases">
        <title>Streptomyces venezuelae.</title>
        <authorList>
            <person name="Kim W."/>
            <person name="Lee N."/>
            <person name="Cho B.-K."/>
        </authorList>
    </citation>
    <scope>NUCLEOTIDE SEQUENCE [LARGE SCALE GENOMIC DNA]</scope>
    <source>
        <strain evidence="2 3">ATCC 21782</strain>
    </source>
</reference>
<accession>A0A5P2CXU4</accession>
<dbReference type="Pfam" id="PF20680">
    <property type="entry name" value="DUF6817"/>
    <property type="match status" value="1"/>
</dbReference>
<dbReference type="EMBL" id="CP029190">
    <property type="protein sequence ID" value="QES46588.1"/>
    <property type="molecule type" value="Genomic_DNA"/>
</dbReference>
<protein>
    <recommendedName>
        <fullName evidence="1">DUF6817 domain-containing protein</fullName>
    </recommendedName>
</protein>
<sequence length="186" mass="20283">MMHSDDKHTDSPAIALLKELGAETTKHSGGTLLTHLLRVEALLAAWGARPALQTAALCHAFYGTDGLPVSLLELSERARLAEAIGAEAEELVYFYASCDRKASYPSLAAADEASVTFRDRFTGEEFTPSLQQRRDFAELTVANELDLAKVNASFRERNGADLLELFTAWTPLLSEAARREVTTVLG</sequence>
<evidence type="ECO:0000259" key="1">
    <source>
        <dbReference type="Pfam" id="PF20680"/>
    </source>
</evidence>
<evidence type="ECO:0000313" key="2">
    <source>
        <dbReference type="EMBL" id="QES46588.1"/>
    </source>
</evidence>
<proteinExistence type="predicted"/>
<feature type="domain" description="DUF6817" evidence="1">
    <location>
        <begin position="16"/>
        <end position="100"/>
    </location>
</feature>
<dbReference type="AlphaFoldDB" id="A0A5P2CXU4"/>
<dbReference type="InterPro" id="IPR049202">
    <property type="entry name" value="DUF6817"/>
</dbReference>
<dbReference type="RefSeq" id="WP_223837496.1">
    <property type="nucleotide sequence ID" value="NZ_CP029190.1"/>
</dbReference>